<dbReference type="PANTHER" id="PTHR34072:SF52">
    <property type="entry name" value="RIBONUCLEASE H"/>
    <property type="match status" value="1"/>
</dbReference>
<proteinExistence type="predicted"/>
<evidence type="ECO:0000313" key="2">
    <source>
        <dbReference type="EMBL" id="OMJ12782.1"/>
    </source>
</evidence>
<evidence type="ECO:0000313" key="3">
    <source>
        <dbReference type="Proteomes" id="UP000187429"/>
    </source>
</evidence>
<dbReference type="InterPro" id="IPR041577">
    <property type="entry name" value="RT_RNaseH_2"/>
</dbReference>
<protein>
    <submittedName>
        <fullName evidence="2">Transposon Tf2-11 polyprotein</fullName>
    </submittedName>
</protein>
<dbReference type="Proteomes" id="UP000187429">
    <property type="component" value="Unassembled WGS sequence"/>
</dbReference>
<organism evidence="2 3">
    <name type="scientific">Smittium culicis</name>
    <dbReference type="NCBI Taxonomy" id="133412"/>
    <lineage>
        <taxon>Eukaryota</taxon>
        <taxon>Fungi</taxon>
        <taxon>Fungi incertae sedis</taxon>
        <taxon>Zoopagomycota</taxon>
        <taxon>Kickxellomycotina</taxon>
        <taxon>Harpellomycetes</taxon>
        <taxon>Harpellales</taxon>
        <taxon>Legeriomycetaceae</taxon>
        <taxon>Smittium</taxon>
    </lineage>
</organism>
<name>A0A1R1XDT1_9FUNG</name>
<reference evidence="3" key="1">
    <citation type="submission" date="2017-01" db="EMBL/GenBank/DDBJ databases">
        <authorList>
            <person name="Wang Y."/>
            <person name="White M."/>
            <person name="Kvist S."/>
            <person name="Moncalvo J.-M."/>
        </authorList>
    </citation>
    <scope>NUCLEOTIDE SEQUENCE [LARGE SCALE GENOMIC DNA]</scope>
    <source>
        <strain evidence="3">ID-206-W2</strain>
    </source>
</reference>
<feature type="domain" description="Reverse transcriptase/retrotransposon-derived protein RNase H-like" evidence="1">
    <location>
        <begin position="2"/>
        <end position="60"/>
    </location>
</feature>
<dbReference type="Pfam" id="PF17919">
    <property type="entry name" value="RT_RNaseH_2"/>
    <property type="match status" value="1"/>
</dbReference>
<accession>A0A1R1XDT1</accession>
<comment type="caution">
    <text evidence="2">The sequence shown here is derived from an EMBL/GenBank/DDBJ whole genome shotgun (WGS) entry which is preliminary data.</text>
</comment>
<keyword evidence="3" id="KW-1185">Reference proteome</keyword>
<dbReference type="InterPro" id="IPR043502">
    <property type="entry name" value="DNA/RNA_pol_sf"/>
</dbReference>
<evidence type="ECO:0000259" key="1">
    <source>
        <dbReference type="Pfam" id="PF17919"/>
    </source>
</evidence>
<gene>
    <name evidence="2" type="ORF">AYI69_g9266</name>
</gene>
<feature type="non-terminal residue" evidence="2">
    <location>
        <position position="62"/>
    </location>
</feature>
<dbReference type="AlphaFoldDB" id="A0A1R1XDT1"/>
<dbReference type="EMBL" id="LSSM01005391">
    <property type="protein sequence ID" value="OMJ12782.1"/>
    <property type="molecule type" value="Genomic_DNA"/>
</dbReference>
<dbReference type="OrthoDB" id="2254302at2759"/>
<dbReference type="SUPFAM" id="SSF56672">
    <property type="entry name" value="DNA/RNA polymerases"/>
    <property type="match status" value="1"/>
</dbReference>
<dbReference type="PANTHER" id="PTHR34072">
    <property type="entry name" value="ENZYMATIC POLYPROTEIN-RELATED"/>
    <property type="match status" value="1"/>
</dbReference>
<sequence>MAMISALVLAHPDTSISYIMYSDASNVGIGASLHQRQSDNTIRPIAYASRKLLPAEVNYCAS</sequence>